<protein>
    <submittedName>
        <fullName evidence="2">Uncharacterized protein</fullName>
    </submittedName>
</protein>
<dbReference type="Proteomes" id="UP000704712">
    <property type="component" value="Unassembled WGS sequence"/>
</dbReference>
<comment type="caution">
    <text evidence="2">The sequence shown here is derived from an EMBL/GenBank/DDBJ whole genome shotgun (WGS) entry which is preliminary data.</text>
</comment>
<feature type="region of interest" description="Disordered" evidence="1">
    <location>
        <begin position="261"/>
        <end position="287"/>
    </location>
</feature>
<accession>A0A833WBD1</accession>
<gene>
    <name evidence="2" type="ORF">GN244_ATG11600</name>
    <name evidence="3" type="ORF">GN958_ATG21575</name>
</gene>
<keyword evidence="4" id="KW-1185">Reference proteome</keyword>
<feature type="compositionally biased region" description="Basic and acidic residues" evidence="1">
    <location>
        <begin position="273"/>
        <end position="287"/>
    </location>
</feature>
<evidence type="ECO:0000313" key="4">
    <source>
        <dbReference type="Proteomes" id="UP000602510"/>
    </source>
</evidence>
<name>A0A833WBD1_PHYIN</name>
<sequence length="412" mass="46508">MQPSPLKVHDLSFLVEHKLPGDIHLQHELRVPSNAAMTGKTHLAKNGGFPVDNSQRLTADNELLPLEISEVSKELTEWKQAHHLIVAIQHEAEKKTSELQAENARLRDRSSAPEEFGVHVQEFQSEKTQLQRDIFWQSQERRQLEASNFQLQRAYQASMAQAAAAQRSVEEIRAMAKRQFDRIAEAARRRPRCKCEFIDEKRVYPKASPQNDQEKLIWLESVVISKEEELQKLRDEVQALSKKSVHCVLQDAETEISSISDASAVQSTQAVRPPEEGKKRKETSARTDTCHFSDAHTTLEISVDVEAQDVEPPLTNTLLDDLEETPESEAWLKAIQGFKSNGLGLDDLRLPTYTELFDFLSDSSDTEGVEANKDCQHQDVGEDGVHIISSKRKRSEHLDGTSIALPGRCGYC</sequence>
<feature type="compositionally biased region" description="Polar residues" evidence="1">
    <location>
        <begin position="261"/>
        <end position="270"/>
    </location>
</feature>
<reference evidence="2" key="1">
    <citation type="submission" date="2020-04" db="EMBL/GenBank/DDBJ databases">
        <title>Hybrid Assembly of Korean Phytophthora infestans isolates.</title>
        <authorList>
            <person name="Prokchorchik M."/>
            <person name="Lee Y."/>
            <person name="Seo J."/>
            <person name="Cho J.-H."/>
            <person name="Park Y.-E."/>
            <person name="Jang D.-C."/>
            <person name="Im J.-S."/>
            <person name="Choi J.-G."/>
            <person name="Park H.-J."/>
            <person name="Lee G.-B."/>
            <person name="Lee Y.-G."/>
            <person name="Hong S.-Y."/>
            <person name="Cho K."/>
            <person name="Sohn K.H."/>
        </authorList>
    </citation>
    <scope>NUCLEOTIDE SEQUENCE</scope>
    <source>
        <strain evidence="2">KR_1_A1</strain>
        <strain evidence="3">KR_2_A2</strain>
    </source>
</reference>
<dbReference type="AlphaFoldDB" id="A0A833WBD1"/>
<dbReference type="Proteomes" id="UP000602510">
    <property type="component" value="Unassembled WGS sequence"/>
</dbReference>
<dbReference type="EMBL" id="WSZM01000269">
    <property type="protein sequence ID" value="KAF4036333.1"/>
    <property type="molecule type" value="Genomic_DNA"/>
</dbReference>
<evidence type="ECO:0000313" key="2">
    <source>
        <dbReference type="EMBL" id="KAF4036333.1"/>
    </source>
</evidence>
<proteinExistence type="predicted"/>
<evidence type="ECO:0000313" key="3">
    <source>
        <dbReference type="EMBL" id="KAF4129311.1"/>
    </source>
</evidence>
<dbReference type="EMBL" id="JAACNO010002976">
    <property type="protein sequence ID" value="KAF4129311.1"/>
    <property type="molecule type" value="Genomic_DNA"/>
</dbReference>
<evidence type="ECO:0000256" key="1">
    <source>
        <dbReference type="SAM" id="MobiDB-lite"/>
    </source>
</evidence>
<organism evidence="2 4">
    <name type="scientific">Phytophthora infestans</name>
    <name type="common">Potato late blight agent</name>
    <name type="synonym">Botrytis infestans</name>
    <dbReference type="NCBI Taxonomy" id="4787"/>
    <lineage>
        <taxon>Eukaryota</taxon>
        <taxon>Sar</taxon>
        <taxon>Stramenopiles</taxon>
        <taxon>Oomycota</taxon>
        <taxon>Peronosporomycetes</taxon>
        <taxon>Peronosporales</taxon>
        <taxon>Peronosporaceae</taxon>
        <taxon>Phytophthora</taxon>
    </lineage>
</organism>